<name>A0A9Y2NNH9_9PSEU</name>
<evidence type="ECO:0000313" key="3">
    <source>
        <dbReference type="Proteomes" id="UP001239397"/>
    </source>
</evidence>
<gene>
    <name evidence="2" type="ORF">QRX60_11780</name>
</gene>
<feature type="transmembrane region" description="Helical" evidence="1">
    <location>
        <begin position="128"/>
        <end position="149"/>
    </location>
</feature>
<keyword evidence="1" id="KW-0812">Transmembrane</keyword>
<organism evidence="2 3">
    <name type="scientific">Amycolatopsis mongoliensis</name>
    <dbReference type="NCBI Taxonomy" id="715475"/>
    <lineage>
        <taxon>Bacteria</taxon>
        <taxon>Bacillati</taxon>
        <taxon>Actinomycetota</taxon>
        <taxon>Actinomycetes</taxon>
        <taxon>Pseudonocardiales</taxon>
        <taxon>Pseudonocardiaceae</taxon>
        <taxon>Amycolatopsis</taxon>
    </lineage>
</organism>
<dbReference type="Proteomes" id="UP001239397">
    <property type="component" value="Chromosome"/>
</dbReference>
<keyword evidence="1" id="KW-0472">Membrane</keyword>
<dbReference type="EMBL" id="CP127295">
    <property type="protein sequence ID" value="WIY04485.1"/>
    <property type="molecule type" value="Genomic_DNA"/>
</dbReference>
<evidence type="ECO:0000313" key="2">
    <source>
        <dbReference type="EMBL" id="WIY04485.1"/>
    </source>
</evidence>
<dbReference type="Pfam" id="PF19873">
    <property type="entry name" value="DUF6346"/>
    <property type="match status" value="1"/>
</dbReference>
<feature type="transmembrane region" description="Helical" evidence="1">
    <location>
        <begin position="229"/>
        <end position="247"/>
    </location>
</feature>
<keyword evidence="1" id="KW-1133">Transmembrane helix</keyword>
<dbReference type="InterPro" id="IPR045927">
    <property type="entry name" value="DUF6346"/>
</dbReference>
<dbReference type="KEGG" id="amog:QRX60_11780"/>
<sequence length="380" mass="41742">MSSSLPAGFESVPQVRRPRWGKIAVQVLVVLVVVLALWSVTARGMVQYGPDRPSEADAFARVTSCERVGPISRGGIGIYWFCTADVTTEDGTIRSARFELNELTPADIGKPVPVEGSRTFRRAAEKRLVWWSIAPGIGFFVGLAAWAELHRRKRLRHRTEPWQATVRLASPTCVLAAGTGPGGGRESRKIVPTEWSAQRYWRLAGSIMVPGAVSAIAGSLAGSGDARKILTAVGLMCLAAPIWLVAFTPRWYRTSEYATAVTISADGFGWYRRGQTTFMLDWTEVAEVRLTTIDHDGLVLRVIDLFLMDPAPGRRGELRGLWQLGAELGTHRLPGEKGAYRLPEAFSAAAARQVREAMAVYQPNRFRMFTAELEEATVTA</sequence>
<feature type="transmembrane region" description="Helical" evidence="1">
    <location>
        <begin position="203"/>
        <end position="223"/>
    </location>
</feature>
<dbReference type="RefSeq" id="WP_286000808.1">
    <property type="nucleotide sequence ID" value="NZ_CP127295.1"/>
</dbReference>
<keyword evidence="3" id="KW-1185">Reference proteome</keyword>
<reference evidence="2 3" key="1">
    <citation type="submission" date="2023-06" db="EMBL/GenBank/DDBJ databases">
        <authorList>
            <person name="Oyuntsetseg B."/>
            <person name="Kim S.B."/>
        </authorList>
    </citation>
    <scope>NUCLEOTIDE SEQUENCE [LARGE SCALE GENOMIC DNA]</scope>
    <source>
        <strain evidence="2 3">4-36</strain>
    </source>
</reference>
<dbReference type="AlphaFoldDB" id="A0A9Y2NNH9"/>
<protein>
    <submittedName>
        <fullName evidence="2">DUF6346 domain-containing protein</fullName>
    </submittedName>
</protein>
<accession>A0A9Y2NNH9</accession>
<feature type="transmembrane region" description="Helical" evidence="1">
    <location>
        <begin position="20"/>
        <end position="40"/>
    </location>
</feature>
<evidence type="ECO:0000256" key="1">
    <source>
        <dbReference type="SAM" id="Phobius"/>
    </source>
</evidence>
<proteinExistence type="predicted"/>